<dbReference type="InterPro" id="IPR000653">
    <property type="entry name" value="DegT/StrS_aminotransferase"/>
</dbReference>
<dbReference type="InterPro" id="IPR015422">
    <property type="entry name" value="PyrdxlP-dep_Trfase_small"/>
</dbReference>
<dbReference type="KEGG" id="sroi:IAG44_07805"/>
<proteinExistence type="inferred from homology"/>
<evidence type="ECO:0000256" key="1">
    <source>
        <dbReference type="ARBA" id="ARBA00022898"/>
    </source>
</evidence>
<evidence type="ECO:0000313" key="7">
    <source>
        <dbReference type="Proteomes" id="UP000516052"/>
    </source>
</evidence>
<dbReference type="PANTHER" id="PTHR30244:SF36">
    <property type="entry name" value="3-OXO-GLUCOSE-6-PHOSPHATE:GLUTAMATE AMINOTRANSFERASE"/>
    <property type="match status" value="1"/>
</dbReference>
<dbReference type="InterPro" id="IPR015421">
    <property type="entry name" value="PyrdxlP-dep_Trfase_major"/>
</dbReference>
<protein>
    <submittedName>
        <fullName evidence="6">DegT/DnrJ/EryC1/StrS family aminotransferase</fullName>
    </submittedName>
</protein>
<sequence length="439" mass="47298">MFASPPRPVLTRVCHCRRENERLSCAHPCLRPVHGGLRVISPTRSTDRNSEPETEHPVPFFTQADTFTDCWPDIERHLNEMFDRGKYSHGRQVAELEKALAEYTGARHAVAVNSGTDALVLLLRACGVGPGDEVVVPAFSFVASASSVALARATPVFADIDPVTYSLDPASVEAVLTPRTRAIMPVHLFCQLADMGALGALAGRHGLKVVEDSAEAIGMRRAGVHAGLLGDGGVLSFFPTKTLGALGDAGAVLTDDPEIAERVAILRHHGRMGRTVDHIAGISNLSGVSGTNSKMDDIQASVLLGKLPRLDAAIARRAELAAAYTELLSDVPGVLRLPTVAVRDVPQEPVFYVYVIEAERRDDLVAHLTREGIGTEVYYPTPLHLQPCFAGLGHRRGDFPHAEAACERTVALPFHPDLGLDDVHRVCEAVRRFYTGSAS</sequence>
<comment type="similarity">
    <text evidence="2 5">Belongs to the DegT/DnrJ/EryC1 family.</text>
</comment>
<dbReference type="EMBL" id="CP060828">
    <property type="protein sequence ID" value="QNP69350.1"/>
    <property type="molecule type" value="Genomic_DNA"/>
</dbReference>
<evidence type="ECO:0000256" key="2">
    <source>
        <dbReference type="ARBA" id="ARBA00037999"/>
    </source>
</evidence>
<keyword evidence="6" id="KW-0808">Transferase</keyword>
<dbReference type="Pfam" id="PF01041">
    <property type="entry name" value="DegT_DnrJ_EryC1"/>
    <property type="match status" value="1"/>
</dbReference>
<dbReference type="PIRSF" id="PIRSF000390">
    <property type="entry name" value="PLP_StrS"/>
    <property type="match status" value="1"/>
</dbReference>
<dbReference type="CDD" id="cd00616">
    <property type="entry name" value="AHBA_syn"/>
    <property type="match status" value="1"/>
</dbReference>
<keyword evidence="7" id="KW-1185">Reference proteome</keyword>
<dbReference type="PANTHER" id="PTHR30244">
    <property type="entry name" value="TRANSAMINASE"/>
    <property type="match status" value="1"/>
</dbReference>
<feature type="active site" description="Proton acceptor" evidence="3">
    <location>
        <position position="241"/>
    </location>
</feature>
<dbReference type="Proteomes" id="UP000516052">
    <property type="component" value="Chromosome"/>
</dbReference>
<name>A0A7H0I984_9ACTN</name>
<gene>
    <name evidence="6" type="ORF">IAG44_07805</name>
</gene>
<dbReference type="AlphaFoldDB" id="A0A7H0I984"/>
<dbReference type="GO" id="GO:0000271">
    <property type="term" value="P:polysaccharide biosynthetic process"/>
    <property type="evidence" value="ECO:0007669"/>
    <property type="project" value="TreeGrafter"/>
</dbReference>
<organism evidence="6 7">
    <name type="scientific">Streptomyces roseirectus</name>
    <dbReference type="NCBI Taxonomy" id="2768066"/>
    <lineage>
        <taxon>Bacteria</taxon>
        <taxon>Bacillati</taxon>
        <taxon>Actinomycetota</taxon>
        <taxon>Actinomycetes</taxon>
        <taxon>Kitasatosporales</taxon>
        <taxon>Streptomycetaceae</taxon>
        <taxon>Streptomyces</taxon>
    </lineage>
</organism>
<dbReference type="InterPro" id="IPR015424">
    <property type="entry name" value="PyrdxlP-dep_Trfase"/>
</dbReference>
<dbReference type="GO" id="GO:0008483">
    <property type="term" value="F:transaminase activity"/>
    <property type="evidence" value="ECO:0007669"/>
    <property type="project" value="UniProtKB-KW"/>
</dbReference>
<dbReference type="SUPFAM" id="SSF53383">
    <property type="entry name" value="PLP-dependent transferases"/>
    <property type="match status" value="1"/>
</dbReference>
<keyword evidence="6" id="KW-0032">Aminotransferase</keyword>
<keyword evidence="1 4" id="KW-0663">Pyridoxal phosphate</keyword>
<evidence type="ECO:0000313" key="6">
    <source>
        <dbReference type="EMBL" id="QNP69350.1"/>
    </source>
</evidence>
<feature type="modified residue" description="N6-(pyridoxal phosphate)lysine" evidence="4">
    <location>
        <position position="241"/>
    </location>
</feature>
<evidence type="ECO:0000256" key="3">
    <source>
        <dbReference type="PIRSR" id="PIRSR000390-1"/>
    </source>
</evidence>
<dbReference type="Gene3D" id="3.40.640.10">
    <property type="entry name" value="Type I PLP-dependent aspartate aminotransferase-like (Major domain)"/>
    <property type="match status" value="1"/>
</dbReference>
<reference evidence="6 7" key="1">
    <citation type="submission" date="2020-08" db="EMBL/GenBank/DDBJ databases">
        <title>A novel species.</title>
        <authorList>
            <person name="Gao J."/>
        </authorList>
    </citation>
    <scope>NUCLEOTIDE SEQUENCE [LARGE SCALE GENOMIC DNA]</scope>
    <source>
        <strain evidence="6 7">CRXT-G-22</strain>
    </source>
</reference>
<evidence type="ECO:0000256" key="4">
    <source>
        <dbReference type="PIRSR" id="PIRSR000390-2"/>
    </source>
</evidence>
<dbReference type="GO" id="GO:0030170">
    <property type="term" value="F:pyridoxal phosphate binding"/>
    <property type="evidence" value="ECO:0007669"/>
    <property type="project" value="TreeGrafter"/>
</dbReference>
<dbReference type="Gene3D" id="3.90.1150.10">
    <property type="entry name" value="Aspartate Aminotransferase, domain 1"/>
    <property type="match status" value="1"/>
</dbReference>
<accession>A0A7H0I984</accession>
<evidence type="ECO:0000256" key="5">
    <source>
        <dbReference type="RuleBase" id="RU004508"/>
    </source>
</evidence>